<keyword evidence="6" id="KW-1185">Reference proteome</keyword>
<gene>
    <name evidence="5" type="ORF">CCC_02639</name>
</gene>
<dbReference type="GO" id="GO:0009214">
    <property type="term" value="P:cyclic nucleotide catabolic process"/>
    <property type="evidence" value="ECO:0007669"/>
    <property type="project" value="UniProtKB-ARBA"/>
</dbReference>
<dbReference type="RefSeq" id="WP_009869536.1">
    <property type="nucleotide sequence ID" value="NZ_JXSL01000020.1"/>
</dbReference>
<dbReference type="SUPFAM" id="SSF52172">
    <property type="entry name" value="CheY-like"/>
    <property type="match status" value="1"/>
</dbReference>
<evidence type="ECO:0000256" key="2">
    <source>
        <dbReference type="PROSITE-ProRule" id="PRU00169"/>
    </source>
</evidence>
<dbReference type="PANTHER" id="PTHR45228:SF1">
    <property type="entry name" value="CYCLIC DI-GMP PHOSPHODIESTERASE TM_0186"/>
    <property type="match status" value="1"/>
</dbReference>
<dbReference type="PROSITE" id="PS51832">
    <property type="entry name" value="HD_GYP"/>
    <property type="match status" value="1"/>
</dbReference>
<dbReference type="Gene3D" id="3.40.50.2300">
    <property type="match status" value="1"/>
</dbReference>
<dbReference type="PROSITE" id="PS50110">
    <property type="entry name" value="RESPONSE_REGULATORY"/>
    <property type="match status" value="1"/>
</dbReference>
<evidence type="ECO:0000259" key="3">
    <source>
        <dbReference type="PROSITE" id="PS50110"/>
    </source>
</evidence>
<dbReference type="InterPro" id="IPR003607">
    <property type="entry name" value="HD/PDEase_dom"/>
</dbReference>
<organism evidence="5 6">
    <name type="scientific">Paramagnetospirillum magnetotacticum MS-1</name>
    <dbReference type="NCBI Taxonomy" id="272627"/>
    <lineage>
        <taxon>Bacteria</taxon>
        <taxon>Pseudomonadati</taxon>
        <taxon>Pseudomonadota</taxon>
        <taxon>Alphaproteobacteria</taxon>
        <taxon>Rhodospirillales</taxon>
        <taxon>Magnetospirillaceae</taxon>
        <taxon>Paramagnetospirillum</taxon>
    </lineage>
</organism>
<dbReference type="STRING" id="272627.CCC_02639"/>
<comment type="caution">
    <text evidence="5">The sequence shown here is derived from an EMBL/GenBank/DDBJ whole genome shotgun (WGS) entry which is preliminary data.</text>
</comment>
<dbReference type="Gene3D" id="1.10.3210.10">
    <property type="entry name" value="Hypothetical protein af1432"/>
    <property type="match status" value="1"/>
</dbReference>
<name>A0A0C2YYV4_PARME</name>
<feature type="domain" description="Response regulatory" evidence="3">
    <location>
        <begin position="2"/>
        <end position="119"/>
    </location>
</feature>
<sequence>MIALLIDDNPTNLMLLKHRLIKIEGCEVVCMESAFDALAWCETNTPDIILTDYMMPGMDGLDFIRQVRQRDAMQDVPVVVVTTSDVREIRQQALDLGAADFLTKPVDGPELMARTRNLLALRKSRLALHDRAAEELVMRLSKAAEYRDPETGAHIERMARYSSLIARRMGMNPEDVERLELAAPMHDVGKVGIPDMILLKPDRLTETEFTVMKQHAMYGWEILKDSSSQLVRLAALIARTHHEKFDGSGYPEGLKGDQIPLEGRIVAVADVFDALTSTRPYKTPWPVDKAVAFLTEQKGRHFDPACIDAFLGDLTEVLRIKAQFLDHGEETPSHPLANY</sequence>
<dbReference type="GO" id="GO:0004112">
    <property type="term" value="F:cyclic-nucleotide phosphodiesterase activity"/>
    <property type="evidence" value="ECO:0007669"/>
    <property type="project" value="UniProtKB-ARBA"/>
</dbReference>
<evidence type="ECO:0000256" key="1">
    <source>
        <dbReference type="ARBA" id="ARBA00022801"/>
    </source>
</evidence>
<dbReference type="CDD" id="cd00077">
    <property type="entry name" value="HDc"/>
    <property type="match status" value="1"/>
</dbReference>
<dbReference type="CDD" id="cd17551">
    <property type="entry name" value="REC_RpfG-like"/>
    <property type="match status" value="1"/>
</dbReference>
<protein>
    <submittedName>
        <fullName evidence="5">Response regulator</fullName>
    </submittedName>
</protein>
<feature type="domain" description="HD-GYP" evidence="4">
    <location>
        <begin position="129"/>
        <end position="326"/>
    </location>
</feature>
<dbReference type="SUPFAM" id="SSF109604">
    <property type="entry name" value="HD-domain/PDEase-like"/>
    <property type="match status" value="1"/>
</dbReference>
<reference evidence="5 6" key="1">
    <citation type="submission" date="2015-01" db="EMBL/GenBank/DDBJ databases">
        <title>Genome Sequence of Magnetospirillum magnetotacticum Strain MS-1.</title>
        <authorList>
            <person name="Marinov G.K."/>
            <person name="Smalley M.D."/>
            <person name="DeSalvo G."/>
        </authorList>
    </citation>
    <scope>NUCLEOTIDE SEQUENCE [LARGE SCALE GENOMIC DNA]</scope>
    <source>
        <strain evidence="5 6">MS-1</strain>
    </source>
</reference>
<dbReference type="FunFam" id="1.10.3210.10:FF:000018">
    <property type="entry name" value="Two-component system response regulator"/>
    <property type="match status" value="1"/>
</dbReference>
<dbReference type="SMART" id="SM00471">
    <property type="entry name" value="HDc"/>
    <property type="match status" value="1"/>
</dbReference>
<dbReference type="EMBL" id="JXSL01000020">
    <property type="protein sequence ID" value="KIL99850.1"/>
    <property type="molecule type" value="Genomic_DNA"/>
</dbReference>
<accession>A0A0C2YYV4</accession>
<dbReference type="InterPro" id="IPR001789">
    <property type="entry name" value="Sig_transdc_resp-reg_receiver"/>
</dbReference>
<dbReference type="Proteomes" id="UP000031971">
    <property type="component" value="Unassembled WGS sequence"/>
</dbReference>
<dbReference type="PANTHER" id="PTHR45228">
    <property type="entry name" value="CYCLIC DI-GMP PHOSPHODIESTERASE TM_0186-RELATED"/>
    <property type="match status" value="1"/>
</dbReference>
<dbReference type="InterPro" id="IPR011006">
    <property type="entry name" value="CheY-like_superfamily"/>
</dbReference>
<dbReference type="Pfam" id="PF13487">
    <property type="entry name" value="HD_5"/>
    <property type="match status" value="1"/>
</dbReference>
<dbReference type="Pfam" id="PF00072">
    <property type="entry name" value="Response_reg"/>
    <property type="match status" value="1"/>
</dbReference>
<proteinExistence type="predicted"/>
<dbReference type="AlphaFoldDB" id="A0A0C2YYV4"/>
<dbReference type="InterPro" id="IPR052020">
    <property type="entry name" value="Cyclic_di-GMP/3'3'-cGAMP_PDE"/>
</dbReference>
<dbReference type="GO" id="GO:0000160">
    <property type="term" value="P:phosphorelay signal transduction system"/>
    <property type="evidence" value="ECO:0007669"/>
    <property type="project" value="InterPro"/>
</dbReference>
<evidence type="ECO:0000259" key="4">
    <source>
        <dbReference type="PROSITE" id="PS51832"/>
    </source>
</evidence>
<feature type="modified residue" description="4-aspartylphosphate" evidence="2">
    <location>
        <position position="52"/>
    </location>
</feature>
<dbReference type="SMART" id="SM00448">
    <property type="entry name" value="REC"/>
    <property type="match status" value="1"/>
</dbReference>
<keyword evidence="1" id="KW-0378">Hydrolase</keyword>
<keyword evidence="2" id="KW-0597">Phosphoprotein</keyword>
<dbReference type="OrthoDB" id="9176789at2"/>
<evidence type="ECO:0000313" key="5">
    <source>
        <dbReference type="EMBL" id="KIL99850.1"/>
    </source>
</evidence>
<evidence type="ECO:0000313" key="6">
    <source>
        <dbReference type="Proteomes" id="UP000031971"/>
    </source>
</evidence>
<dbReference type="InterPro" id="IPR037522">
    <property type="entry name" value="HD_GYP_dom"/>
</dbReference>